<evidence type="ECO:0008006" key="16">
    <source>
        <dbReference type="Google" id="ProtNLM"/>
    </source>
</evidence>
<dbReference type="InterPro" id="IPR004044">
    <property type="entry name" value="KH_dom_type_2"/>
</dbReference>
<evidence type="ECO:0000256" key="10">
    <source>
        <dbReference type="PROSITE-ProRule" id="PRU01050"/>
    </source>
</evidence>
<feature type="binding site" evidence="7">
    <location>
        <begin position="999"/>
        <end position="1002"/>
    </location>
    <ligand>
        <name>substrate</name>
    </ligand>
</feature>
<feature type="compositionally biased region" description="Basic and acidic residues" evidence="11">
    <location>
        <begin position="319"/>
        <end position="330"/>
    </location>
</feature>
<dbReference type="CDD" id="cd04163">
    <property type="entry name" value="Era"/>
    <property type="match status" value="1"/>
</dbReference>
<keyword evidence="4" id="KW-0694">RNA-binding</keyword>
<feature type="region of interest" description="G5" evidence="10">
    <location>
        <begin position="686"/>
        <end position="688"/>
    </location>
</feature>
<feature type="binding site" evidence="7">
    <location>
        <position position="1008"/>
    </location>
    <ligand>
        <name>substrate</name>
    </ligand>
</feature>
<keyword evidence="15" id="KW-1185">Reference proteome</keyword>
<feature type="compositionally biased region" description="Polar residues" evidence="11">
    <location>
        <begin position="342"/>
        <end position="355"/>
    </location>
</feature>
<dbReference type="Proteomes" id="UP000265515">
    <property type="component" value="Unassembled WGS sequence"/>
</dbReference>
<accession>A0A388JR53</accession>
<dbReference type="PROSITE" id="PS51084">
    <property type="entry name" value="HIT_2"/>
    <property type="match status" value="1"/>
</dbReference>
<feature type="region of interest" description="G1" evidence="10">
    <location>
        <begin position="533"/>
        <end position="540"/>
    </location>
</feature>
<feature type="site" description="Important for induction of apoptosis" evidence="8">
    <location>
        <position position="1024"/>
    </location>
</feature>
<feature type="compositionally biased region" description="Low complexity" evidence="11">
    <location>
        <begin position="356"/>
        <end position="369"/>
    </location>
</feature>
<dbReference type="EMBL" id="BFEA01000009">
    <property type="protein sequence ID" value="GBG60253.1"/>
    <property type="molecule type" value="Genomic_DNA"/>
</dbReference>
<dbReference type="GO" id="GO:0047627">
    <property type="term" value="F:adenylylsulfatase activity"/>
    <property type="evidence" value="ECO:0007669"/>
    <property type="project" value="UniProtKB-ARBA"/>
</dbReference>
<evidence type="ECO:0000256" key="2">
    <source>
        <dbReference type="ARBA" id="ARBA00022741"/>
    </source>
</evidence>
<dbReference type="PROSITE" id="PS51713">
    <property type="entry name" value="G_ERA"/>
    <property type="match status" value="1"/>
</dbReference>
<evidence type="ECO:0000256" key="4">
    <source>
        <dbReference type="ARBA" id="ARBA00022884"/>
    </source>
</evidence>
<evidence type="ECO:0000256" key="8">
    <source>
        <dbReference type="PIRSR" id="PIRSR639383-3"/>
    </source>
</evidence>
<feature type="active site" description="Tele-AMP-histidine intermediate" evidence="6">
    <location>
        <position position="1006"/>
    </location>
</feature>
<dbReference type="CDD" id="cd22534">
    <property type="entry name" value="KH-II_Era"/>
    <property type="match status" value="1"/>
</dbReference>
<dbReference type="Pfam" id="PF01230">
    <property type="entry name" value="HIT"/>
    <property type="match status" value="1"/>
</dbReference>
<evidence type="ECO:0000256" key="5">
    <source>
        <dbReference type="ARBA" id="ARBA00023134"/>
    </source>
</evidence>
<dbReference type="Pfam" id="PF01926">
    <property type="entry name" value="MMR_HSR1"/>
    <property type="match status" value="1"/>
</dbReference>
<dbReference type="InterPro" id="IPR005662">
    <property type="entry name" value="GTPase_Era-like"/>
</dbReference>
<feature type="compositionally biased region" description="Acidic residues" evidence="11">
    <location>
        <begin position="1068"/>
        <end position="1080"/>
    </location>
</feature>
<feature type="region of interest" description="G2" evidence="10">
    <location>
        <begin position="559"/>
        <end position="563"/>
    </location>
</feature>
<dbReference type="HAMAP" id="MF_00367">
    <property type="entry name" value="GTPase_Era"/>
    <property type="match status" value="1"/>
</dbReference>
<feature type="short sequence motif" description="Histidine triad motif" evidence="9">
    <location>
        <begin position="1004"/>
        <end position="1008"/>
    </location>
</feature>
<evidence type="ECO:0000313" key="14">
    <source>
        <dbReference type="EMBL" id="GBG60253.1"/>
    </source>
</evidence>
<feature type="compositionally biased region" description="Low complexity" evidence="11">
    <location>
        <begin position="293"/>
        <end position="318"/>
    </location>
</feature>
<comment type="caution">
    <text evidence="14">The sequence shown here is derived from an EMBL/GenBank/DDBJ whole genome shotgun (WGS) entry which is preliminary data.</text>
</comment>
<dbReference type="PANTHER" id="PTHR42698:SF1">
    <property type="entry name" value="GTPASE ERA, MITOCHONDRIAL"/>
    <property type="match status" value="1"/>
</dbReference>
<evidence type="ECO:0000256" key="7">
    <source>
        <dbReference type="PIRSR" id="PIRSR639383-2"/>
    </source>
</evidence>
<organism evidence="14 15">
    <name type="scientific">Chara braunii</name>
    <name type="common">Braun's stonewort</name>
    <dbReference type="NCBI Taxonomy" id="69332"/>
    <lineage>
        <taxon>Eukaryota</taxon>
        <taxon>Viridiplantae</taxon>
        <taxon>Streptophyta</taxon>
        <taxon>Charophyceae</taxon>
        <taxon>Charales</taxon>
        <taxon>Characeae</taxon>
        <taxon>Chara</taxon>
    </lineage>
</organism>
<dbReference type="Gene3D" id="3.30.428.10">
    <property type="entry name" value="HIT-like"/>
    <property type="match status" value="1"/>
</dbReference>
<feature type="binding site" evidence="7">
    <location>
        <position position="918"/>
    </location>
    <ligand>
        <name>substrate</name>
    </ligand>
</feature>
<proteinExistence type="inferred from homology"/>
<feature type="compositionally biased region" description="Polar residues" evidence="11">
    <location>
        <begin position="457"/>
        <end position="466"/>
    </location>
</feature>
<keyword evidence="5 10" id="KW-0342">GTP-binding</keyword>
<evidence type="ECO:0000313" key="15">
    <source>
        <dbReference type="Proteomes" id="UP000265515"/>
    </source>
</evidence>
<dbReference type="OrthoDB" id="8954335at2759"/>
<dbReference type="Gramene" id="GBG60253">
    <property type="protein sequence ID" value="GBG60253"/>
    <property type="gene ID" value="CBR_g3497"/>
</dbReference>
<evidence type="ECO:0000256" key="9">
    <source>
        <dbReference type="PROSITE-ProRule" id="PRU00464"/>
    </source>
</evidence>
<dbReference type="Gene3D" id="3.40.50.300">
    <property type="entry name" value="P-loop containing nucleotide triphosphate hydrolases"/>
    <property type="match status" value="1"/>
</dbReference>
<dbReference type="GO" id="GO:0000028">
    <property type="term" value="P:ribosomal small subunit assembly"/>
    <property type="evidence" value="ECO:0007669"/>
    <property type="project" value="TreeGrafter"/>
</dbReference>
<name>A0A388JR53_CHABU</name>
<feature type="compositionally biased region" description="Basic and acidic residues" evidence="11">
    <location>
        <begin position="1037"/>
        <end position="1050"/>
    </location>
</feature>
<dbReference type="PROSITE" id="PS00892">
    <property type="entry name" value="HIT_1"/>
    <property type="match status" value="1"/>
</dbReference>
<feature type="region of interest" description="G3" evidence="10">
    <location>
        <begin position="580"/>
        <end position="583"/>
    </location>
</feature>
<dbReference type="GO" id="GO:0043024">
    <property type="term" value="F:ribosomal small subunit binding"/>
    <property type="evidence" value="ECO:0007669"/>
    <property type="project" value="TreeGrafter"/>
</dbReference>
<feature type="region of interest" description="Disordered" evidence="11">
    <location>
        <begin position="397"/>
        <end position="483"/>
    </location>
</feature>
<evidence type="ECO:0000259" key="13">
    <source>
        <dbReference type="PROSITE" id="PS51713"/>
    </source>
</evidence>
<sequence length="1080" mass="119021">MERVSLLMTRLHRESRPWQGSVGALYHRYRRNWEARSTRYSLLHSEEVEVDSSSFTRSCGAKLSCSLPVIERLKRAGSRIEPPAVPIPIQHSPVYVPRGGHLLLDSYRWVSHCLCPLFASSSLLSASSQKKSYGGCSCEMLGELPVGDSQSLQQKQHGDGDLQGMQGIALASRSGLKICDSSRPDVSLSPRTMPISTPGHLRWLSSSARSDRGVRSGSTSMMSTAGDPLQEDDEEDKWGTVFPDPLSPETNQQTFKKQPITTRTRPRPRLQKLPLSNNENDYDKIMTSKEESSTSITGQSSPSGLDSTSSTRSSLTQRTLKEEPMSRDSRNTPLGISENDLIPSQGQTSEGYQQQSNSSSAPTLSSSSGSFFPSFTATLQCQQSTSVPLAPPLLPAAARSSPGWASRGSSLSSPSSSAASSEEEWSSSLSVSSVCSEASEKGKEDEEEEEEGREKNSALSCSNPSVSHEEEDEDVLPPSDAESHGFSFGNVMLPGLSRKDLERLLLESGEQLQLGDENVPRDRQRSLTVAIIGAPNAGKSMLTNRLVGTKVSAVSRKTNTTRMEMLGVVCKGDTQLQLYDTPGMAEEFTGGSQTLSKESGHLAGIARRVAAQCDVVAVLVDAERQIRRPDPRVRNLVSRLGKVLPMTTKRVLCLNKVDAVGDKKDLLALTSDLTSLGIDFDRVFMVSARKGSGVEVMLRYFIDQAALQPWEVEPGRITDRTLKDLALEIVREHIYNRVHKELPYIVEQKHIKWRVCRDDSVVVSQLVIVETEHQKMIVVGKSGLVIRQIGQGARLELEQLLQRRVHLFLDVIVRPSRRRLPFDGGQLSAHTFRPRRAQASRRTRLVVSALAVPQARGEQSPALRRRPSEVPQPATRLIPMTSSDPGHKDGGDPAEIAQTDAERTRLTKTETNYSFGPHPIHFREVFLVTSLSYAFVNLKPVVPGHVLVSPKRVVQRYADLTSAEVVDLWQVAHRIARKLEAHHDATSLTLTIQDSKEAGQAVPHVHVHIVPRKGGDFTPNDEVYDAIDESEEKLSETLNLDKMRQERTPEDMAAEAATLRPLFAESVENGEESEEKEDGK</sequence>
<keyword evidence="3" id="KW-0378">Hydrolase</keyword>
<evidence type="ECO:0000256" key="6">
    <source>
        <dbReference type="PIRSR" id="PIRSR639383-1"/>
    </source>
</evidence>
<dbReference type="STRING" id="69332.A0A388JR53"/>
<dbReference type="InterPro" id="IPR011146">
    <property type="entry name" value="HIT-like"/>
</dbReference>
<dbReference type="InterPro" id="IPR019808">
    <property type="entry name" value="Histidine_triad_CS"/>
</dbReference>
<dbReference type="InterPro" id="IPR039383">
    <property type="entry name" value="FHIT"/>
</dbReference>
<dbReference type="FunFam" id="3.30.428.10:FF:000011">
    <property type="entry name" value="Fragile histidine triad"/>
    <property type="match status" value="1"/>
</dbReference>
<dbReference type="SUPFAM" id="SSF52540">
    <property type="entry name" value="P-loop containing nucleoside triphosphate hydrolases"/>
    <property type="match status" value="1"/>
</dbReference>
<evidence type="ECO:0000256" key="3">
    <source>
        <dbReference type="ARBA" id="ARBA00022801"/>
    </source>
</evidence>
<feature type="region of interest" description="Disordered" evidence="11">
    <location>
        <begin position="856"/>
        <end position="892"/>
    </location>
</feature>
<evidence type="ECO:0000256" key="11">
    <source>
        <dbReference type="SAM" id="MobiDB-lite"/>
    </source>
</evidence>
<feature type="region of interest" description="G4" evidence="10">
    <location>
        <begin position="655"/>
        <end position="658"/>
    </location>
</feature>
<feature type="region of interest" description="Disordered" evidence="11">
    <location>
        <begin position="1037"/>
        <end position="1080"/>
    </location>
</feature>
<feature type="binding site" evidence="7">
    <location>
        <position position="993"/>
    </location>
    <ligand>
        <name>substrate</name>
    </ligand>
</feature>
<dbReference type="InterPro" id="IPR015946">
    <property type="entry name" value="KH_dom-like_a/b"/>
</dbReference>
<dbReference type="InterPro" id="IPR005225">
    <property type="entry name" value="Small_GTP-bd"/>
</dbReference>
<dbReference type="InterPro" id="IPR027417">
    <property type="entry name" value="P-loop_NTPase"/>
</dbReference>
<feature type="compositionally biased region" description="Low complexity" evidence="11">
    <location>
        <begin position="397"/>
        <end position="437"/>
    </location>
</feature>
<feature type="domain" description="Era-type G" evidence="13">
    <location>
        <begin position="525"/>
        <end position="710"/>
    </location>
</feature>
<dbReference type="Gene3D" id="3.30.300.20">
    <property type="match status" value="1"/>
</dbReference>
<dbReference type="NCBIfam" id="TIGR00231">
    <property type="entry name" value="small_GTP"/>
    <property type="match status" value="1"/>
</dbReference>
<dbReference type="NCBIfam" id="TIGR00436">
    <property type="entry name" value="era"/>
    <property type="match status" value="1"/>
</dbReference>
<dbReference type="InterPro" id="IPR030388">
    <property type="entry name" value="G_ERA_dom"/>
</dbReference>
<feature type="domain" description="HIT" evidence="12">
    <location>
        <begin position="909"/>
        <end position="1019"/>
    </location>
</feature>
<reference evidence="14 15" key="1">
    <citation type="journal article" date="2018" name="Cell">
        <title>The Chara Genome: Secondary Complexity and Implications for Plant Terrestrialization.</title>
        <authorList>
            <person name="Nishiyama T."/>
            <person name="Sakayama H."/>
            <person name="Vries J.D."/>
            <person name="Buschmann H."/>
            <person name="Saint-Marcoux D."/>
            <person name="Ullrich K.K."/>
            <person name="Haas F.B."/>
            <person name="Vanderstraeten L."/>
            <person name="Becker D."/>
            <person name="Lang D."/>
            <person name="Vosolsobe S."/>
            <person name="Rombauts S."/>
            <person name="Wilhelmsson P.K.I."/>
            <person name="Janitza P."/>
            <person name="Kern R."/>
            <person name="Heyl A."/>
            <person name="Rumpler F."/>
            <person name="Villalobos L.I.A.C."/>
            <person name="Clay J.M."/>
            <person name="Skokan R."/>
            <person name="Toyoda A."/>
            <person name="Suzuki Y."/>
            <person name="Kagoshima H."/>
            <person name="Schijlen E."/>
            <person name="Tajeshwar N."/>
            <person name="Catarino B."/>
            <person name="Hetherington A.J."/>
            <person name="Saltykova A."/>
            <person name="Bonnot C."/>
            <person name="Breuninger H."/>
            <person name="Symeonidi A."/>
            <person name="Radhakrishnan G.V."/>
            <person name="Van Nieuwerburgh F."/>
            <person name="Deforce D."/>
            <person name="Chang C."/>
            <person name="Karol K.G."/>
            <person name="Hedrich R."/>
            <person name="Ulvskov P."/>
            <person name="Glockner G."/>
            <person name="Delwiche C.F."/>
            <person name="Petrasek J."/>
            <person name="Van de Peer Y."/>
            <person name="Friml J."/>
            <person name="Beilby M."/>
            <person name="Dolan L."/>
            <person name="Kohara Y."/>
            <person name="Sugano S."/>
            <person name="Fujiyama A."/>
            <person name="Delaux P.-M."/>
            <person name="Quint M."/>
            <person name="TheiBen G."/>
            <person name="Hagemann M."/>
            <person name="Harholt J."/>
            <person name="Dunand C."/>
            <person name="Zachgo S."/>
            <person name="Langdale J."/>
            <person name="Maumus F."/>
            <person name="Straeten D.V.D."/>
            <person name="Gould S.B."/>
            <person name="Rensing S.A."/>
        </authorList>
    </citation>
    <scope>NUCLEOTIDE SEQUENCE [LARGE SCALE GENOMIC DNA]</scope>
    <source>
        <strain evidence="14 15">S276</strain>
    </source>
</reference>
<dbReference type="SUPFAM" id="SSF54197">
    <property type="entry name" value="HIT-like"/>
    <property type="match status" value="1"/>
</dbReference>
<dbReference type="PANTHER" id="PTHR42698">
    <property type="entry name" value="GTPASE ERA"/>
    <property type="match status" value="1"/>
</dbReference>
<protein>
    <recommendedName>
        <fullName evidence="16">Bis(5'-adenosyl)-triphosphatase</fullName>
    </recommendedName>
</protein>
<dbReference type="AlphaFoldDB" id="A0A388JR53"/>
<feature type="region of interest" description="Disordered" evidence="11">
    <location>
        <begin position="181"/>
        <end position="369"/>
    </location>
</feature>
<dbReference type="SUPFAM" id="SSF54814">
    <property type="entry name" value="Prokaryotic type KH domain (KH-domain type II)"/>
    <property type="match status" value="1"/>
</dbReference>
<dbReference type="GO" id="GO:0005525">
    <property type="term" value="F:GTP binding"/>
    <property type="evidence" value="ECO:0007669"/>
    <property type="project" value="UniProtKB-UniRule"/>
</dbReference>
<dbReference type="InterPro" id="IPR009019">
    <property type="entry name" value="KH_sf_prok-type"/>
</dbReference>
<keyword evidence="2 10" id="KW-0547">Nucleotide-binding</keyword>
<dbReference type="GO" id="GO:0019843">
    <property type="term" value="F:rRNA binding"/>
    <property type="evidence" value="ECO:0007669"/>
    <property type="project" value="TreeGrafter"/>
</dbReference>
<dbReference type="InterPro" id="IPR036265">
    <property type="entry name" value="HIT-like_sf"/>
</dbReference>
<dbReference type="Pfam" id="PF07650">
    <property type="entry name" value="KH_2"/>
    <property type="match status" value="1"/>
</dbReference>
<evidence type="ECO:0000256" key="1">
    <source>
        <dbReference type="ARBA" id="ARBA00007921"/>
    </source>
</evidence>
<evidence type="ECO:0000259" key="12">
    <source>
        <dbReference type="PROSITE" id="PS51084"/>
    </source>
</evidence>
<comment type="similarity">
    <text evidence="1 10">Belongs to the TRAFAC class TrmE-Era-EngA-EngB-Septin-like GTPase superfamily. Era GTPase family.</text>
</comment>
<dbReference type="InterPro" id="IPR006073">
    <property type="entry name" value="GTP-bd"/>
</dbReference>
<gene>
    <name evidence="14" type="ORF">CBR_g3497</name>
</gene>
<feature type="compositionally biased region" description="Basic and acidic residues" evidence="11">
    <location>
        <begin position="281"/>
        <end position="292"/>
    </location>
</feature>
<dbReference type="CDD" id="cd01275">
    <property type="entry name" value="FHIT"/>
    <property type="match status" value="1"/>
</dbReference>
<feature type="binding site" evidence="7">
    <location>
        <position position="937"/>
    </location>
    <ligand>
        <name>substrate</name>
    </ligand>
</feature>